<keyword evidence="1" id="KW-1133">Transmembrane helix</keyword>
<dbReference type="EMBL" id="BX842647">
    <property type="protein sequence ID" value="CAE78631.1"/>
    <property type="molecule type" value="Genomic_DNA"/>
</dbReference>
<gene>
    <name evidence="2" type="ordered locus">Bd0671</name>
</gene>
<keyword evidence="1" id="KW-0472">Membrane</keyword>
<dbReference type="Proteomes" id="UP000008080">
    <property type="component" value="Chromosome"/>
</dbReference>
<proteinExistence type="predicted"/>
<accession>Q6MQ16</accession>
<evidence type="ECO:0000313" key="3">
    <source>
        <dbReference type="Proteomes" id="UP000008080"/>
    </source>
</evidence>
<dbReference type="KEGG" id="bba:Bd0671"/>
<sequence>MGKCPFQFAAQKQPPQTRLEPYYSFKAYILSVYAIYFCMWRH</sequence>
<evidence type="ECO:0000313" key="2">
    <source>
        <dbReference type="EMBL" id="CAE78631.1"/>
    </source>
</evidence>
<reference evidence="2 3" key="1">
    <citation type="journal article" date="2004" name="Science">
        <title>A predator unmasked: life cycle of Bdellovibrio bacteriovorus from a genomic perspective.</title>
        <authorList>
            <person name="Rendulic S."/>
            <person name="Jagtap P."/>
            <person name="Rosinus A."/>
            <person name="Eppinger M."/>
            <person name="Baar C."/>
            <person name="Lanz C."/>
            <person name="Keller H."/>
            <person name="Lambert C."/>
            <person name="Evans K.J."/>
            <person name="Goesmann A."/>
            <person name="Meyer F."/>
            <person name="Sockett R.E."/>
            <person name="Schuster S.C."/>
        </authorList>
    </citation>
    <scope>NUCLEOTIDE SEQUENCE [LARGE SCALE GENOMIC DNA]</scope>
    <source>
        <strain evidence="3">ATCC 15356 / DSM 50701 / NCIMB 9529 / HD100</strain>
    </source>
</reference>
<keyword evidence="1" id="KW-0812">Transmembrane</keyword>
<dbReference type="HOGENOM" id="CLU_3247792_0_0_7"/>
<keyword evidence="3" id="KW-1185">Reference proteome</keyword>
<protein>
    <submittedName>
        <fullName evidence="2">Uncharacterized protein</fullName>
    </submittedName>
</protein>
<evidence type="ECO:0000256" key="1">
    <source>
        <dbReference type="SAM" id="Phobius"/>
    </source>
</evidence>
<dbReference type="AlphaFoldDB" id="Q6MQ16"/>
<name>Q6MQ16_BDEBA</name>
<organism evidence="2 3">
    <name type="scientific">Bdellovibrio bacteriovorus (strain ATCC 15356 / DSM 50701 / NCIMB 9529 / HD100)</name>
    <dbReference type="NCBI Taxonomy" id="264462"/>
    <lineage>
        <taxon>Bacteria</taxon>
        <taxon>Pseudomonadati</taxon>
        <taxon>Bdellovibrionota</taxon>
        <taxon>Bdellovibrionia</taxon>
        <taxon>Bdellovibrionales</taxon>
        <taxon>Pseudobdellovibrionaceae</taxon>
        <taxon>Bdellovibrio</taxon>
    </lineage>
</organism>
<dbReference type="STRING" id="264462.Bd0671"/>
<feature type="transmembrane region" description="Helical" evidence="1">
    <location>
        <begin position="22"/>
        <end position="40"/>
    </location>
</feature>